<reference evidence="2 3" key="1">
    <citation type="submission" date="2019-05" db="EMBL/GenBank/DDBJ databases">
        <title>Another draft genome of Portunus trituberculatus and its Hox gene families provides insights of decapod evolution.</title>
        <authorList>
            <person name="Jeong J.-H."/>
            <person name="Song I."/>
            <person name="Kim S."/>
            <person name="Choi T."/>
            <person name="Kim D."/>
            <person name="Ryu S."/>
            <person name="Kim W."/>
        </authorList>
    </citation>
    <scope>NUCLEOTIDE SEQUENCE [LARGE SCALE GENOMIC DNA]</scope>
    <source>
        <tissue evidence="2">Muscle</tissue>
    </source>
</reference>
<protein>
    <submittedName>
        <fullName evidence="2">Uncharacterized protein</fullName>
    </submittedName>
</protein>
<comment type="caution">
    <text evidence="2">The sequence shown here is derived from an EMBL/GenBank/DDBJ whole genome shotgun (WGS) entry which is preliminary data.</text>
</comment>
<proteinExistence type="predicted"/>
<feature type="compositionally biased region" description="Basic and acidic residues" evidence="1">
    <location>
        <begin position="15"/>
        <end position="34"/>
    </location>
</feature>
<dbReference type="EMBL" id="VSRR010095530">
    <property type="protein sequence ID" value="MPC93627.1"/>
    <property type="molecule type" value="Genomic_DNA"/>
</dbReference>
<gene>
    <name evidence="2" type="ORF">E2C01_088761</name>
</gene>
<name>A0A5B7JKA6_PORTR</name>
<evidence type="ECO:0000256" key="1">
    <source>
        <dbReference type="SAM" id="MobiDB-lite"/>
    </source>
</evidence>
<sequence length="34" mass="3903">MRCWGVVTAGNHVTRMADSHRKRSEPPNHDTEAR</sequence>
<feature type="region of interest" description="Disordered" evidence="1">
    <location>
        <begin position="14"/>
        <end position="34"/>
    </location>
</feature>
<keyword evidence="3" id="KW-1185">Reference proteome</keyword>
<dbReference type="Proteomes" id="UP000324222">
    <property type="component" value="Unassembled WGS sequence"/>
</dbReference>
<evidence type="ECO:0000313" key="3">
    <source>
        <dbReference type="Proteomes" id="UP000324222"/>
    </source>
</evidence>
<dbReference type="AlphaFoldDB" id="A0A5B7JKA6"/>
<accession>A0A5B7JKA6</accession>
<organism evidence="2 3">
    <name type="scientific">Portunus trituberculatus</name>
    <name type="common">Swimming crab</name>
    <name type="synonym">Neptunus trituberculatus</name>
    <dbReference type="NCBI Taxonomy" id="210409"/>
    <lineage>
        <taxon>Eukaryota</taxon>
        <taxon>Metazoa</taxon>
        <taxon>Ecdysozoa</taxon>
        <taxon>Arthropoda</taxon>
        <taxon>Crustacea</taxon>
        <taxon>Multicrustacea</taxon>
        <taxon>Malacostraca</taxon>
        <taxon>Eumalacostraca</taxon>
        <taxon>Eucarida</taxon>
        <taxon>Decapoda</taxon>
        <taxon>Pleocyemata</taxon>
        <taxon>Brachyura</taxon>
        <taxon>Eubrachyura</taxon>
        <taxon>Portunoidea</taxon>
        <taxon>Portunidae</taxon>
        <taxon>Portuninae</taxon>
        <taxon>Portunus</taxon>
    </lineage>
</organism>
<evidence type="ECO:0000313" key="2">
    <source>
        <dbReference type="EMBL" id="MPC93627.1"/>
    </source>
</evidence>